<reference evidence="1 2" key="1">
    <citation type="submission" date="2022-09" db="EMBL/GenBank/DDBJ databases">
        <title>Genome sequencing of Flavivirga sp. MEBiC05379.</title>
        <authorList>
            <person name="Oh H.-M."/>
            <person name="Kwon K.K."/>
            <person name="Park M.J."/>
            <person name="Yang S.-H."/>
        </authorList>
    </citation>
    <scope>NUCLEOTIDE SEQUENCE [LARGE SCALE GENOMIC DNA]</scope>
    <source>
        <strain evidence="1 2">MEBiC05379</strain>
    </source>
</reference>
<name>A0ABU7XSK1_9FLAO</name>
<dbReference type="Proteomes" id="UP001337305">
    <property type="component" value="Unassembled WGS sequence"/>
</dbReference>
<evidence type="ECO:0000313" key="2">
    <source>
        <dbReference type="Proteomes" id="UP001337305"/>
    </source>
</evidence>
<accession>A0ABU7XSK1</accession>
<keyword evidence="2" id="KW-1185">Reference proteome</keyword>
<dbReference type="RefSeq" id="WP_303305861.1">
    <property type="nucleotide sequence ID" value="NZ_JAUOEO010000001.1"/>
</dbReference>
<gene>
    <name evidence="1" type="ORF">N1F79_10280</name>
</gene>
<proteinExistence type="predicted"/>
<evidence type="ECO:0000313" key="1">
    <source>
        <dbReference type="EMBL" id="MEF3833518.1"/>
    </source>
</evidence>
<protein>
    <recommendedName>
        <fullName evidence="3">DUF4178 domain-containing protein</fullName>
    </recommendedName>
</protein>
<sequence length="182" mass="20873">MVFPILTIIGIGIVVVLSSFYEKSWTYNWNGIRQQIKDSVKVAEYGGISTGIVGYDARKPAQFDRRHWIMQNASESELLKLTVYPNGTIKTIAYEGLIKKLEFENKTNLILDAIADTEYHMYLQSGCTGTPMHIGEYLVDFVLQIDDRSPPFAREKPNYGLTKNDEEIILTEYRKVPSLWKK</sequence>
<organism evidence="1 2">
    <name type="scientific">Flavivirga spongiicola</name>
    <dbReference type="NCBI Taxonomy" id="421621"/>
    <lineage>
        <taxon>Bacteria</taxon>
        <taxon>Pseudomonadati</taxon>
        <taxon>Bacteroidota</taxon>
        <taxon>Flavobacteriia</taxon>
        <taxon>Flavobacteriales</taxon>
        <taxon>Flavobacteriaceae</taxon>
        <taxon>Flavivirga</taxon>
    </lineage>
</organism>
<comment type="caution">
    <text evidence="1">The sequence shown here is derived from an EMBL/GenBank/DDBJ whole genome shotgun (WGS) entry which is preliminary data.</text>
</comment>
<evidence type="ECO:0008006" key="3">
    <source>
        <dbReference type="Google" id="ProtNLM"/>
    </source>
</evidence>
<dbReference type="EMBL" id="JAODOP010000004">
    <property type="protein sequence ID" value="MEF3833518.1"/>
    <property type="molecule type" value="Genomic_DNA"/>
</dbReference>